<dbReference type="PROSITE" id="PS50102">
    <property type="entry name" value="RRM"/>
    <property type="match status" value="1"/>
</dbReference>
<keyword evidence="1 2" id="KW-0694">RNA-binding</keyword>
<reference evidence="5" key="1">
    <citation type="submission" date="2021-12" db="EMBL/GenBank/DDBJ databases">
        <authorList>
            <person name="King R."/>
        </authorList>
    </citation>
    <scope>NUCLEOTIDE SEQUENCE</scope>
</reference>
<dbReference type="SUPFAM" id="SSF54928">
    <property type="entry name" value="RNA-binding domain, RBD"/>
    <property type="match status" value="2"/>
</dbReference>
<dbReference type="InterPro" id="IPR035979">
    <property type="entry name" value="RBD_domain_sf"/>
</dbReference>
<proteinExistence type="predicted"/>
<evidence type="ECO:0000256" key="1">
    <source>
        <dbReference type="ARBA" id="ARBA00022884"/>
    </source>
</evidence>
<dbReference type="Gene3D" id="3.30.70.330">
    <property type="match status" value="2"/>
</dbReference>
<dbReference type="SMART" id="SM00360">
    <property type="entry name" value="RRM"/>
    <property type="match status" value="2"/>
</dbReference>
<dbReference type="CDD" id="cd00590">
    <property type="entry name" value="RRM_SF"/>
    <property type="match status" value="1"/>
</dbReference>
<sequence length="516" mass="56546">MKHIAVTIKFLNANTMSDRSLHTLPGIKRKTDVECFDSSDSSSDSMEVSMRKSPDMPLVEKEIPRDNLYGLKPAFLKSLGINPPIDQWVHITNFRCDKWELKEVLELAGHVVICSVVPIRERYARAMYSHPLEAVQAVSMLNGQTFFGQKLKINMVLCPTDTVIMPKGLTNVGPGLGVRGKPLRNIVDHYKQFINKEESLVDPILFSKFENGNSQSGYDRKQKEENNDLTKRTMSFKVRSVESWDDLEESAPPTKKAKINSDNSSPQSNHDSVDSNNKGTNKTETNDKSADFIPLKSPNVQPDRPTRRNLTVIPLESSSPSARPATSSEPGLQARPVSGPPGFNTSPSTQPGVINPRMNVRAMGTPNFTMHPGMALPGPQGVRMGHTGPQGMTMNPMGPARVPGPAPMNMNIRPGGYGPPNTMQPHAFVPPGMGAVPIQGPPAPSTISLQFRNLPPSTTFPLLCEKVSLCGQVLSLQLTTPGCAVAQFSQRAHAERCFQVFNGLLIDGYTVEVRYI</sequence>
<keyword evidence="6" id="KW-1185">Reference proteome</keyword>
<dbReference type="InterPro" id="IPR012677">
    <property type="entry name" value="Nucleotide-bd_a/b_plait_sf"/>
</dbReference>
<name>A0ABN8L6J6_CHISP</name>
<gene>
    <name evidence="5" type="ORF">CHILSU_LOCUS2724</name>
</gene>
<accession>A0ABN8L6J6</accession>
<feature type="compositionally biased region" description="Polar residues" evidence="3">
    <location>
        <begin position="260"/>
        <end position="283"/>
    </location>
</feature>
<evidence type="ECO:0000256" key="3">
    <source>
        <dbReference type="SAM" id="MobiDB-lite"/>
    </source>
</evidence>
<feature type="compositionally biased region" description="Basic and acidic residues" evidence="3">
    <location>
        <begin position="218"/>
        <end position="231"/>
    </location>
</feature>
<dbReference type="InterPro" id="IPR050374">
    <property type="entry name" value="RRT5_SRSF_SR"/>
</dbReference>
<dbReference type="PANTHER" id="PTHR23003">
    <property type="entry name" value="RNA RECOGNITION MOTIF RRM DOMAIN CONTAINING PROTEIN"/>
    <property type="match status" value="1"/>
</dbReference>
<dbReference type="EMBL" id="OU963907">
    <property type="protein sequence ID" value="CAH2982277.1"/>
    <property type="molecule type" value="Genomic_DNA"/>
</dbReference>
<evidence type="ECO:0000259" key="4">
    <source>
        <dbReference type="PROSITE" id="PS50102"/>
    </source>
</evidence>
<evidence type="ECO:0000313" key="5">
    <source>
        <dbReference type="EMBL" id="CAH2982277.1"/>
    </source>
</evidence>
<dbReference type="Proteomes" id="UP001153292">
    <property type="component" value="Chromosome 14"/>
</dbReference>
<feature type="compositionally biased region" description="Low complexity" evidence="3">
    <location>
        <begin position="316"/>
        <end position="330"/>
    </location>
</feature>
<evidence type="ECO:0000313" key="6">
    <source>
        <dbReference type="Proteomes" id="UP001153292"/>
    </source>
</evidence>
<feature type="region of interest" description="Disordered" evidence="3">
    <location>
        <begin position="212"/>
        <end position="355"/>
    </location>
</feature>
<feature type="domain" description="RRM" evidence="4">
    <location>
        <begin position="447"/>
        <end position="516"/>
    </location>
</feature>
<feature type="compositionally biased region" description="Polar residues" evidence="3">
    <location>
        <begin position="343"/>
        <end position="352"/>
    </location>
</feature>
<organism evidence="5 6">
    <name type="scientific">Chilo suppressalis</name>
    <name type="common">Asiatic rice borer moth</name>
    <dbReference type="NCBI Taxonomy" id="168631"/>
    <lineage>
        <taxon>Eukaryota</taxon>
        <taxon>Metazoa</taxon>
        <taxon>Ecdysozoa</taxon>
        <taxon>Arthropoda</taxon>
        <taxon>Hexapoda</taxon>
        <taxon>Insecta</taxon>
        <taxon>Pterygota</taxon>
        <taxon>Neoptera</taxon>
        <taxon>Endopterygota</taxon>
        <taxon>Lepidoptera</taxon>
        <taxon>Glossata</taxon>
        <taxon>Ditrysia</taxon>
        <taxon>Pyraloidea</taxon>
        <taxon>Crambidae</taxon>
        <taxon>Crambinae</taxon>
        <taxon>Chilo</taxon>
    </lineage>
</organism>
<dbReference type="InterPro" id="IPR000504">
    <property type="entry name" value="RRM_dom"/>
</dbReference>
<protein>
    <recommendedName>
        <fullName evidence="4">RRM domain-containing protein</fullName>
    </recommendedName>
</protein>
<dbReference type="PANTHER" id="PTHR23003:SF3">
    <property type="entry name" value="FI21236P1-RELATED"/>
    <property type="match status" value="1"/>
</dbReference>
<evidence type="ECO:0000256" key="2">
    <source>
        <dbReference type="PROSITE-ProRule" id="PRU00176"/>
    </source>
</evidence>
<feature type="region of interest" description="Disordered" evidence="3">
    <location>
        <begin position="36"/>
        <end position="55"/>
    </location>
</feature>